<protein>
    <submittedName>
        <fullName evidence="2">Dihydrofolate reductase family protein</fullName>
    </submittedName>
</protein>
<dbReference type="Gene3D" id="3.40.430.10">
    <property type="entry name" value="Dihydrofolate Reductase, subunit A"/>
    <property type="match status" value="1"/>
</dbReference>
<dbReference type="InterPro" id="IPR050765">
    <property type="entry name" value="Riboflavin_Biosynth_HTPR"/>
</dbReference>
<dbReference type="InterPro" id="IPR024072">
    <property type="entry name" value="DHFR-like_dom_sf"/>
</dbReference>
<feature type="domain" description="Bacterial bifunctional deaminase-reductase C-terminal" evidence="1">
    <location>
        <begin position="118"/>
        <end position="168"/>
    </location>
</feature>
<organism evidence="2 3">
    <name type="scientific">Rhodococcus artemisiae</name>
    <dbReference type="NCBI Taxonomy" id="714159"/>
    <lineage>
        <taxon>Bacteria</taxon>
        <taxon>Bacillati</taxon>
        <taxon>Actinomycetota</taxon>
        <taxon>Actinomycetes</taxon>
        <taxon>Mycobacteriales</taxon>
        <taxon>Nocardiaceae</taxon>
        <taxon>Rhodococcus</taxon>
    </lineage>
</organism>
<name>A0ABU7LFJ9_9NOCA</name>
<dbReference type="PANTHER" id="PTHR38011">
    <property type="entry name" value="DIHYDROFOLATE REDUCTASE FAMILY PROTEIN (AFU_ORTHOLOGUE AFUA_8G06820)"/>
    <property type="match status" value="1"/>
</dbReference>
<reference evidence="2 3" key="1">
    <citation type="submission" date="2023-07" db="EMBL/GenBank/DDBJ databases">
        <authorList>
            <person name="Girao M."/>
            <person name="Carvalho M.F."/>
        </authorList>
    </citation>
    <scope>NUCLEOTIDE SEQUENCE [LARGE SCALE GENOMIC DNA]</scope>
    <source>
        <strain evidence="2 3">YIM65754</strain>
    </source>
</reference>
<evidence type="ECO:0000259" key="1">
    <source>
        <dbReference type="Pfam" id="PF01872"/>
    </source>
</evidence>
<proteinExistence type="predicted"/>
<dbReference type="EMBL" id="JAUTXY010000012">
    <property type="protein sequence ID" value="MEE2060334.1"/>
    <property type="molecule type" value="Genomic_DNA"/>
</dbReference>
<accession>A0ABU7LFJ9</accession>
<keyword evidence="3" id="KW-1185">Reference proteome</keyword>
<evidence type="ECO:0000313" key="2">
    <source>
        <dbReference type="EMBL" id="MEE2060334.1"/>
    </source>
</evidence>
<evidence type="ECO:0000313" key="3">
    <source>
        <dbReference type="Proteomes" id="UP001336020"/>
    </source>
</evidence>
<dbReference type="RefSeq" id="WP_330135523.1">
    <property type="nucleotide sequence ID" value="NZ_JAUTXY010000012.1"/>
</dbReference>
<dbReference type="SUPFAM" id="SSF53597">
    <property type="entry name" value="Dihydrofolate reductase-like"/>
    <property type="match status" value="1"/>
</dbReference>
<sequence>MAKVLYSATMSLDGFIAGPGGDMSWMKPFFEPDEETDELAADIGALLVGNRTHRGDDPNRGTENEGAFGGAWDGPYFLLTHHPPPSTPEPGVTVVHDLESGLTAAKAAAGDKYVGILGADVARQCLEIGALDEVMANIVPIFLGDGTPLFSYPGGKQVRLEQTKVSHTRTWTTIRSRVVRWIPSE</sequence>
<dbReference type="PANTHER" id="PTHR38011:SF11">
    <property type="entry name" value="2,5-DIAMINO-6-RIBOSYLAMINO-4(3H)-PYRIMIDINONE 5'-PHOSPHATE REDUCTASE"/>
    <property type="match status" value="1"/>
</dbReference>
<gene>
    <name evidence="2" type="ORF">Q7514_22695</name>
</gene>
<feature type="domain" description="Bacterial bifunctional deaminase-reductase C-terminal" evidence="1">
    <location>
        <begin position="3"/>
        <end position="61"/>
    </location>
</feature>
<dbReference type="Pfam" id="PF01872">
    <property type="entry name" value="RibD_C"/>
    <property type="match status" value="2"/>
</dbReference>
<comment type="caution">
    <text evidence="2">The sequence shown here is derived from an EMBL/GenBank/DDBJ whole genome shotgun (WGS) entry which is preliminary data.</text>
</comment>
<dbReference type="InterPro" id="IPR002734">
    <property type="entry name" value="RibDG_C"/>
</dbReference>
<dbReference type="Proteomes" id="UP001336020">
    <property type="component" value="Unassembled WGS sequence"/>
</dbReference>